<keyword evidence="2" id="KW-1185">Reference proteome</keyword>
<accession>A0A2I9DQ84</accession>
<name>A0A2I9DQ84_9DEIO</name>
<dbReference type="Proteomes" id="UP000236569">
    <property type="component" value="Unassembled WGS sequence"/>
</dbReference>
<proteinExistence type="predicted"/>
<dbReference type="OrthoDB" id="71938at2"/>
<organism evidence="1 2">
    <name type="scientific">Deinococcus aerius</name>
    <dbReference type="NCBI Taxonomy" id="200253"/>
    <lineage>
        <taxon>Bacteria</taxon>
        <taxon>Thermotogati</taxon>
        <taxon>Deinococcota</taxon>
        <taxon>Deinococci</taxon>
        <taxon>Deinococcales</taxon>
        <taxon>Deinococcaceae</taxon>
        <taxon>Deinococcus</taxon>
    </lineage>
</organism>
<sequence length="72" mass="8031">MSGAVPATGIAWLDLRVEGDPHPRRFDSPATLHAYLVRVERFSPEAATLLLEQGEVGPPDARRVYRVRPLRP</sequence>
<dbReference type="AlphaFoldDB" id="A0A2I9DQ84"/>
<comment type="caution">
    <text evidence="1">The sequence shown here is derived from an EMBL/GenBank/DDBJ whole genome shotgun (WGS) entry which is preliminary data.</text>
</comment>
<reference evidence="2" key="1">
    <citation type="submission" date="2018-01" db="EMBL/GenBank/DDBJ databases">
        <title>Draft Genome Sequence of the Radioresistant Bacterium Deinococcus aerius TR0125, Isolated from the Higher Atmosphere above Japan.</title>
        <authorList>
            <person name="Satoh K."/>
            <person name="Arai H."/>
            <person name="Sanzen T."/>
            <person name="Kawaguchi Y."/>
            <person name="Hayashi H."/>
            <person name="Yokobori S."/>
            <person name="Yamagishi A."/>
            <person name="Oono Y."/>
            <person name="Narumi I."/>
        </authorList>
    </citation>
    <scope>NUCLEOTIDE SEQUENCE [LARGE SCALE GENOMIC DNA]</scope>
    <source>
        <strain evidence="2">TR0125</strain>
    </source>
</reference>
<evidence type="ECO:0000313" key="2">
    <source>
        <dbReference type="Proteomes" id="UP000236569"/>
    </source>
</evidence>
<dbReference type="EMBL" id="BFAG01000014">
    <property type="protein sequence ID" value="GBF07391.1"/>
    <property type="molecule type" value="Genomic_DNA"/>
</dbReference>
<evidence type="ECO:0000313" key="1">
    <source>
        <dbReference type="EMBL" id="GBF07391.1"/>
    </source>
</evidence>
<dbReference type="RefSeq" id="WP_103130710.1">
    <property type="nucleotide sequence ID" value="NZ_BFAG01000014.1"/>
</dbReference>
<protein>
    <submittedName>
        <fullName evidence="1">Uncharacterized protein</fullName>
    </submittedName>
</protein>
<gene>
    <name evidence="1" type="ORF">DAERI_140052</name>
</gene>